<gene>
    <name evidence="2" type="ORF">LSAT_V11C800433670</name>
</gene>
<feature type="domain" description="DUF7866" evidence="1">
    <location>
        <begin position="119"/>
        <end position="162"/>
    </location>
</feature>
<keyword evidence="3" id="KW-1185">Reference proteome</keyword>
<name>A0A9R1WZB3_LACSA</name>
<dbReference type="EMBL" id="NBSK02000008">
    <property type="protein sequence ID" value="KAJ0193281.1"/>
    <property type="molecule type" value="Genomic_DNA"/>
</dbReference>
<dbReference type="Proteomes" id="UP000235145">
    <property type="component" value="Unassembled WGS sequence"/>
</dbReference>
<organism evidence="2 3">
    <name type="scientific">Lactuca sativa</name>
    <name type="common">Garden lettuce</name>
    <dbReference type="NCBI Taxonomy" id="4236"/>
    <lineage>
        <taxon>Eukaryota</taxon>
        <taxon>Viridiplantae</taxon>
        <taxon>Streptophyta</taxon>
        <taxon>Embryophyta</taxon>
        <taxon>Tracheophyta</taxon>
        <taxon>Spermatophyta</taxon>
        <taxon>Magnoliopsida</taxon>
        <taxon>eudicotyledons</taxon>
        <taxon>Gunneridae</taxon>
        <taxon>Pentapetalae</taxon>
        <taxon>asterids</taxon>
        <taxon>campanulids</taxon>
        <taxon>Asterales</taxon>
        <taxon>Asteraceae</taxon>
        <taxon>Cichorioideae</taxon>
        <taxon>Cichorieae</taxon>
        <taxon>Lactucinae</taxon>
        <taxon>Lactuca</taxon>
    </lineage>
</organism>
<feature type="domain" description="DUF7866" evidence="1">
    <location>
        <begin position="40"/>
        <end position="83"/>
    </location>
</feature>
<dbReference type="PANTHER" id="PTHR33786">
    <property type="entry name" value="UBIQUITIN CARBOXYL-TERMINAL HYDROLASE"/>
    <property type="match status" value="1"/>
</dbReference>
<comment type="caution">
    <text evidence="2">The sequence shown here is derived from an EMBL/GenBank/DDBJ whole genome shotgun (WGS) entry which is preliminary data.</text>
</comment>
<protein>
    <recommendedName>
        <fullName evidence="1">DUF7866 domain-containing protein</fullName>
    </recommendedName>
</protein>
<reference evidence="2 3" key="1">
    <citation type="journal article" date="2017" name="Nat. Commun.">
        <title>Genome assembly with in vitro proximity ligation data and whole-genome triplication in lettuce.</title>
        <authorList>
            <person name="Reyes-Chin-Wo S."/>
            <person name="Wang Z."/>
            <person name="Yang X."/>
            <person name="Kozik A."/>
            <person name="Arikit S."/>
            <person name="Song C."/>
            <person name="Xia L."/>
            <person name="Froenicke L."/>
            <person name="Lavelle D.O."/>
            <person name="Truco M.J."/>
            <person name="Xia R."/>
            <person name="Zhu S."/>
            <person name="Xu C."/>
            <person name="Xu H."/>
            <person name="Xu X."/>
            <person name="Cox K."/>
            <person name="Korf I."/>
            <person name="Meyers B.C."/>
            <person name="Michelmore R.W."/>
        </authorList>
    </citation>
    <scope>NUCLEOTIDE SEQUENCE [LARGE SCALE GENOMIC DNA]</scope>
    <source>
        <strain evidence="3">cv. Salinas</strain>
        <tissue evidence="2">Seedlings</tissue>
    </source>
</reference>
<evidence type="ECO:0000313" key="3">
    <source>
        <dbReference type="Proteomes" id="UP000235145"/>
    </source>
</evidence>
<dbReference type="PANTHER" id="PTHR33786:SF5">
    <property type="entry name" value="EXPRESSED PROTEIN"/>
    <property type="match status" value="1"/>
</dbReference>
<dbReference type="AlphaFoldDB" id="A0A9R1WZB3"/>
<evidence type="ECO:0000259" key="1">
    <source>
        <dbReference type="Pfam" id="PF25268"/>
    </source>
</evidence>
<sequence>MGFHEDIEIDDFEVGEGITEYRPMMQLGIVDDRTMGKLSAFQVCLECKCCMNVSDPTTCSNMPCCFGIDCQLPNKPFGVCGFHEDIEIDDFEVGEGITEYRPMMQLGIVDDRTMGKLSAFQVCLECKCCMNVSDPTTCSNMPCCFGIDCQLPNKPFGVCGFHEDIEIDDFEVGEGITEYRPMMQLGIVDDRTMGKLSAFQVCLECKCCMNVSDPTTCSNMPCCFGIDCQLPNKPFGVCGFVPRTCNCTSCGSS</sequence>
<proteinExistence type="predicted"/>
<dbReference type="Pfam" id="PF25268">
    <property type="entry name" value="DUF7866"/>
    <property type="match status" value="3"/>
</dbReference>
<evidence type="ECO:0000313" key="2">
    <source>
        <dbReference type="EMBL" id="KAJ0193281.1"/>
    </source>
</evidence>
<dbReference type="InterPro" id="IPR057188">
    <property type="entry name" value="DUF7866"/>
</dbReference>
<accession>A0A9R1WZB3</accession>
<feature type="domain" description="DUF7866" evidence="1">
    <location>
        <begin position="198"/>
        <end position="251"/>
    </location>
</feature>